<dbReference type="EMBL" id="BMAV01001233">
    <property type="protein sequence ID" value="GFY39135.1"/>
    <property type="molecule type" value="Genomic_DNA"/>
</dbReference>
<keyword evidence="3" id="KW-1185">Reference proteome</keyword>
<proteinExistence type="predicted"/>
<name>A0A8X7BPP9_9ARAC</name>
<dbReference type="AlphaFoldDB" id="A0A8X7BPP9"/>
<evidence type="ECO:0000256" key="1">
    <source>
        <dbReference type="SAM" id="MobiDB-lite"/>
    </source>
</evidence>
<feature type="compositionally biased region" description="Basic and acidic residues" evidence="1">
    <location>
        <begin position="50"/>
        <end position="62"/>
    </location>
</feature>
<protein>
    <submittedName>
        <fullName evidence="2">Uncharacterized protein</fullName>
    </submittedName>
</protein>
<dbReference type="Proteomes" id="UP000886998">
    <property type="component" value="Unassembled WGS sequence"/>
</dbReference>
<evidence type="ECO:0000313" key="3">
    <source>
        <dbReference type="Proteomes" id="UP000886998"/>
    </source>
</evidence>
<gene>
    <name evidence="2" type="ORF">TNIN_31371</name>
</gene>
<feature type="region of interest" description="Disordered" evidence="1">
    <location>
        <begin position="48"/>
        <end position="70"/>
    </location>
</feature>
<sequence>MANIIKTRGRTTPRPTSENRSFQLCCFHSDAHPVTKCKDQCPHSLLAARNGDHTRDQNRYDPRYGSTKDSGNVPSALWYSVRQGTNSWVAICTKSTG</sequence>
<organism evidence="2 3">
    <name type="scientific">Trichonephila inaurata madagascariensis</name>
    <dbReference type="NCBI Taxonomy" id="2747483"/>
    <lineage>
        <taxon>Eukaryota</taxon>
        <taxon>Metazoa</taxon>
        <taxon>Ecdysozoa</taxon>
        <taxon>Arthropoda</taxon>
        <taxon>Chelicerata</taxon>
        <taxon>Arachnida</taxon>
        <taxon>Araneae</taxon>
        <taxon>Araneomorphae</taxon>
        <taxon>Entelegynae</taxon>
        <taxon>Araneoidea</taxon>
        <taxon>Nephilidae</taxon>
        <taxon>Trichonephila</taxon>
        <taxon>Trichonephila inaurata</taxon>
    </lineage>
</organism>
<evidence type="ECO:0000313" key="2">
    <source>
        <dbReference type="EMBL" id="GFY39135.1"/>
    </source>
</evidence>
<comment type="caution">
    <text evidence="2">The sequence shown here is derived from an EMBL/GenBank/DDBJ whole genome shotgun (WGS) entry which is preliminary data.</text>
</comment>
<accession>A0A8X7BPP9</accession>
<reference evidence="2" key="1">
    <citation type="submission" date="2020-08" db="EMBL/GenBank/DDBJ databases">
        <title>Multicomponent nature underlies the extraordinary mechanical properties of spider dragline silk.</title>
        <authorList>
            <person name="Kono N."/>
            <person name="Nakamura H."/>
            <person name="Mori M."/>
            <person name="Yoshida Y."/>
            <person name="Ohtoshi R."/>
            <person name="Malay A.D."/>
            <person name="Moran D.A.P."/>
            <person name="Tomita M."/>
            <person name="Numata K."/>
            <person name="Arakawa K."/>
        </authorList>
    </citation>
    <scope>NUCLEOTIDE SEQUENCE</scope>
</reference>